<comment type="similarity">
    <text evidence="1">Belongs to the thioredoxin family.</text>
</comment>
<gene>
    <name evidence="5" type="ORF">V1478_006167</name>
</gene>
<keyword evidence="3" id="KW-0472">Membrane</keyword>
<dbReference type="EMBL" id="JAUDFV010000132">
    <property type="protein sequence ID" value="KAL2728535.1"/>
    <property type="molecule type" value="Genomic_DNA"/>
</dbReference>
<feature type="compositionally biased region" description="Polar residues" evidence="2">
    <location>
        <begin position="206"/>
        <end position="220"/>
    </location>
</feature>
<dbReference type="PROSITE" id="PS51352">
    <property type="entry name" value="THIOREDOXIN_2"/>
    <property type="match status" value="1"/>
</dbReference>
<proteinExistence type="inferred from homology"/>
<evidence type="ECO:0000256" key="2">
    <source>
        <dbReference type="SAM" id="MobiDB-lite"/>
    </source>
</evidence>
<feature type="transmembrane region" description="Helical" evidence="3">
    <location>
        <begin position="74"/>
        <end position="95"/>
    </location>
</feature>
<dbReference type="PANTHER" id="PTHR43601:SF5">
    <property type="entry name" value="EG:132E8.3 PROTEIN"/>
    <property type="match status" value="1"/>
</dbReference>
<dbReference type="AlphaFoldDB" id="A0ABD2B751"/>
<keyword evidence="6" id="KW-1185">Reference proteome</keyword>
<accession>A0ABD2B751</accession>
<dbReference type="PANTHER" id="PTHR43601">
    <property type="entry name" value="THIOREDOXIN, MITOCHONDRIAL"/>
    <property type="match status" value="1"/>
</dbReference>
<reference evidence="5 6" key="1">
    <citation type="journal article" date="2024" name="Ann. Entomol. Soc. Am.">
        <title>Genomic analyses of the southern and eastern yellowjacket wasps (Hymenoptera: Vespidae) reveal evolutionary signatures of social life.</title>
        <authorList>
            <person name="Catto M.A."/>
            <person name="Caine P.B."/>
            <person name="Orr S.E."/>
            <person name="Hunt B.G."/>
            <person name="Goodisman M.A.D."/>
        </authorList>
    </citation>
    <scope>NUCLEOTIDE SEQUENCE [LARGE SCALE GENOMIC DNA]</scope>
    <source>
        <strain evidence="5">233</strain>
        <tissue evidence="5">Head and thorax</tissue>
    </source>
</reference>
<evidence type="ECO:0000313" key="6">
    <source>
        <dbReference type="Proteomes" id="UP001607302"/>
    </source>
</evidence>
<comment type="caution">
    <text evidence="5">The sequence shown here is derived from an EMBL/GenBank/DDBJ whole genome shotgun (WGS) entry which is preliminary data.</text>
</comment>
<dbReference type="InterPro" id="IPR036249">
    <property type="entry name" value="Thioredoxin-like_sf"/>
</dbReference>
<dbReference type="Pfam" id="PF00085">
    <property type="entry name" value="Thioredoxin"/>
    <property type="match status" value="1"/>
</dbReference>
<sequence>MSTMIFGIGTGLFLILTLWAIAILIFLISLRIEKKIGSVVIVIIGLLTIILFSIPRASEKPNVNERKPYDHLFIWRIILFTLLLISSIIGISAYIKFQLLESVRPVMNGKRTVVVNFHADWCDPCTVLTPKLIELIEPIETLDLAIINLESNPDLADVFSVKAVPAVFAMSNGLVLEKFIGLQDVGMVEKFVEKLTAQDATNSNIESNSVNLKMDNSVNPKGSDVKS</sequence>
<keyword evidence="3" id="KW-1133">Transmembrane helix</keyword>
<keyword evidence="3" id="KW-0812">Transmembrane</keyword>
<protein>
    <recommendedName>
        <fullName evidence="4">Thioredoxin domain-containing protein</fullName>
    </recommendedName>
</protein>
<feature type="region of interest" description="Disordered" evidence="2">
    <location>
        <begin position="206"/>
        <end position="227"/>
    </location>
</feature>
<name>A0ABD2B751_VESSQ</name>
<dbReference type="CDD" id="cd02947">
    <property type="entry name" value="TRX_family"/>
    <property type="match status" value="1"/>
</dbReference>
<dbReference type="Proteomes" id="UP001607302">
    <property type="component" value="Unassembled WGS sequence"/>
</dbReference>
<evidence type="ECO:0000256" key="1">
    <source>
        <dbReference type="ARBA" id="ARBA00008987"/>
    </source>
</evidence>
<feature type="transmembrane region" description="Helical" evidence="3">
    <location>
        <begin position="6"/>
        <end position="29"/>
    </location>
</feature>
<dbReference type="Gene3D" id="3.40.30.10">
    <property type="entry name" value="Glutaredoxin"/>
    <property type="match status" value="1"/>
</dbReference>
<evidence type="ECO:0000313" key="5">
    <source>
        <dbReference type="EMBL" id="KAL2728535.1"/>
    </source>
</evidence>
<evidence type="ECO:0000259" key="4">
    <source>
        <dbReference type="PROSITE" id="PS51352"/>
    </source>
</evidence>
<dbReference type="SUPFAM" id="SSF52833">
    <property type="entry name" value="Thioredoxin-like"/>
    <property type="match status" value="1"/>
</dbReference>
<dbReference type="InterPro" id="IPR013766">
    <property type="entry name" value="Thioredoxin_domain"/>
</dbReference>
<evidence type="ECO:0000256" key="3">
    <source>
        <dbReference type="SAM" id="Phobius"/>
    </source>
</evidence>
<organism evidence="5 6">
    <name type="scientific">Vespula squamosa</name>
    <name type="common">Southern yellow jacket</name>
    <name type="synonym">Wasp</name>
    <dbReference type="NCBI Taxonomy" id="30214"/>
    <lineage>
        <taxon>Eukaryota</taxon>
        <taxon>Metazoa</taxon>
        <taxon>Ecdysozoa</taxon>
        <taxon>Arthropoda</taxon>
        <taxon>Hexapoda</taxon>
        <taxon>Insecta</taxon>
        <taxon>Pterygota</taxon>
        <taxon>Neoptera</taxon>
        <taxon>Endopterygota</taxon>
        <taxon>Hymenoptera</taxon>
        <taxon>Apocrita</taxon>
        <taxon>Aculeata</taxon>
        <taxon>Vespoidea</taxon>
        <taxon>Vespidae</taxon>
        <taxon>Vespinae</taxon>
        <taxon>Vespula</taxon>
    </lineage>
</organism>
<feature type="transmembrane region" description="Helical" evidence="3">
    <location>
        <begin position="36"/>
        <end position="54"/>
    </location>
</feature>
<feature type="domain" description="Thioredoxin" evidence="4">
    <location>
        <begin position="48"/>
        <end position="197"/>
    </location>
</feature>